<proteinExistence type="inferred from homology"/>
<dbReference type="SUPFAM" id="SSF53613">
    <property type="entry name" value="Ribokinase-like"/>
    <property type="match status" value="1"/>
</dbReference>
<comment type="catalytic activity">
    <reaction evidence="16 17 19">
        <text>(6S)-NADPHX + ADP = AMP + phosphate + NADPH + H(+)</text>
        <dbReference type="Rhea" id="RHEA:32235"/>
        <dbReference type="ChEBI" id="CHEBI:15378"/>
        <dbReference type="ChEBI" id="CHEBI:43474"/>
        <dbReference type="ChEBI" id="CHEBI:57783"/>
        <dbReference type="ChEBI" id="CHEBI:64076"/>
        <dbReference type="ChEBI" id="CHEBI:456215"/>
        <dbReference type="ChEBI" id="CHEBI:456216"/>
        <dbReference type="EC" id="4.2.1.136"/>
    </reaction>
</comment>
<evidence type="ECO:0000256" key="11">
    <source>
        <dbReference type="ARBA" id="ARBA00023235"/>
    </source>
</evidence>
<dbReference type="GO" id="GO:0110051">
    <property type="term" value="P:metabolite repair"/>
    <property type="evidence" value="ECO:0007669"/>
    <property type="project" value="TreeGrafter"/>
</dbReference>
<dbReference type="NCBIfam" id="TIGR00196">
    <property type="entry name" value="yjeF_cterm"/>
    <property type="match status" value="1"/>
</dbReference>
<dbReference type="InterPro" id="IPR004443">
    <property type="entry name" value="YjeF_N_dom"/>
</dbReference>
<comment type="similarity">
    <text evidence="4 19">In the C-terminal section; belongs to the NnrD/CARKD family.</text>
</comment>
<feature type="binding site" evidence="17">
    <location>
        <position position="375"/>
    </location>
    <ligand>
        <name>(6S)-NADPHX</name>
        <dbReference type="ChEBI" id="CHEBI:64076"/>
    </ligand>
</feature>
<feature type="binding site" evidence="18">
    <location>
        <position position="139"/>
    </location>
    <ligand>
        <name>(6S)-NADPHX</name>
        <dbReference type="ChEBI" id="CHEBI:64076"/>
    </ligand>
</feature>
<dbReference type="InterPro" id="IPR029056">
    <property type="entry name" value="Ribokinase-like"/>
</dbReference>
<evidence type="ECO:0000256" key="8">
    <source>
        <dbReference type="ARBA" id="ARBA00022857"/>
    </source>
</evidence>
<dbReference type="GO" id="GO:0005524">
    <property type="term" value="F:ATP binding"/>
    <property type="evidence" value="ECO:0007669"/>
    <property type="project" value="UniProtKB-UniRule"/>
</dbReference>
<evidence type="ECO:0000256" key="3">
    <source>
        <dbReference type="ARBA" id="ARBA00006001"/>
    </source>
</evidence>
<keyword evidence="7 17" id="KW-0067">ATP-binding</keyword>
<evidence type="ECO:0000256" key="12">
    <source>
        <dbReference type="ARBA" id="ARBA00023239"/>
    </source>
</evidence>
<feature type="binding site" evidence="17">
    <location>
        <position position="260"/>
    </location>
    <ligand>
        <name>(6S)-NADPHX</name>
        <dbReference type="ChEBI" id="CHEBI:64076"/>
    </ligand>
</feature>
<feature type="binding site" evidence="18">
    <location>
        <position position="160"/>
    </location>
    <ligand>
        <name>K(+)</name>
        <dbReference type="ChEBI" id="CHEBI:29103"/>
    </ligand>
</feature>
<feature type="domain" description="YjeF N-terminal" evidence="21">
    <location>
        <begin position="9"/>
        <end position="215"/>
    </location>
</feature>
<dbReference type="Gene3D" id="3.40.1190.20">
    <property type="match status" value="1"/>
</dbReference>
<evidence type="ECO:0000256" key="16">
    <source>
        <dbReference type="ARBA" id="ARBA00049209"/>
    </source>
</evidence>
<comment type="similarity">
    <text evidence="3 19">In the N-terminal section; belongs to the NnrE/AIBP family.</text>
</comment>
<comment type="similarity">
    <text evidence="18">Belongs to the NnrE/AIBP family.</text>
</comment>
<feature type="binding site" evidence="18">
    <location>
        <begin position="128"/>
        <end position="134"/>
    </location>
    <ligand>
        <name>(6S)-NADPHX</name>
        <dbReference type="ChEBI" id="CHEBI:64076"/>
    </ligand>
</feature>
<dbReference type="SUPFAM" id="SSF64153">
    <property type="entry name" value="YjeF N-terminal domain-like"/>
    <property type="match status" value="1"/>
</dbReference>
<dbReference type="EMBL" id="JACJIQ010000002">
    <property type="protein sequence ID" value="MBA9076199.1"/>
    <property type="molecule type" value="Genomic_DNA"/>
</dbReference>
<sequence length="504" mass="54388">MKILSAAQTRDADAYTIAQEPISSLDLMERAATALVQWLEQHFQRERPFYIFCGPGNNGGDGLAAARLLHQRAYDVYVFLTGPEQKRSADFTQNLERLPEEISQANLQSPEDFPALSTQAVVLDALFGSRLTRPLEGIYAQLVAHLNSGSATVVAVDIPSGLFADEPTPPGSQVVQAAYTVSFEQPKLAFLLPASGTYVGEWQVVPIGLHPGFLQQVPSPYALVTLHKIKQLLRPRLKFSHKGTFGHALLIGGSYGKMGAATLAAQAALRAGLGLLTVQVPQAGYSILQTAVPEAMALIDAHEFHFSTFPSDLKKYDCLGIGPGLGQAEESRVAMEQLFRNPLPPLVLDADALNLLAADRMLLTNLPADSILTPHPKEFERLVGPAKNDFHRLQLLHSFCREHQCFVVLKGAHTCIGTPSGEFYFNSTGNAGMATGGTGDVLTGILTGLRAQGYSALETCLLGVYLHGLAGDVAAEKEGQISLIASDLYRYLGAAFQRVLQQEK</sequence>
<dbReference type="AlphaFoldDB" id="A0A839GHM0"/>
<dbReference type="GO" id="GO:0046496">
    <property type="term" value="P:nicotinamide nucleotide metabolic process"/>
    <property type="evidence" value="ECO:0007669"/>
    <property type="project" value="UniProtKB-UniRule"/>
</dbReference>
<dbReference type="CDD" id="cd01171">
    <property type="entry name" value="YXKO-related"/>
    <property type="match status" value="1"/>
</dbReference>
<feature type="binding site" evidence="17">
    <location>
        <position position="324"/>
    </location>
    <ligand>
        <name>(6S)-NADPHX</name>
        <dbReference type="ChEBI" id="CHEBI:64076"/>
    </ligand>
</feature>
<comment type="function">
    <text evidence="17">Catalyzes the dehydration of the S-form of NAD(P)HX at the expense of ADP, which is converted to AMP. Together with NAD(P)HX epimerase, which catalyzes the epimerization of the S- and R-forms, the enzyme allows the repair of both epimers of NAD(P)HX, a damaged form of NAD(P)H that is a result of enzymatic or heat-dependent hydration.</text>
</comment>
<evidence type="ECO:0000259" key="20">
    <source>
        <dbReference type="PROSITE" id="PS51383"/>
    </source>
</evidence>
<evidence type="ECO:0000256" key="1">
    <source>
        <dbReference type="ARBA" id="ARBA00000013"/>
    </source>
</evidence>
<dbReference type="InterPro" id="IPR030677">
    <property type="entry name" value="Nnr"/>
</dbReference>
<protein>
    <recommendedName>
        <fullName evidence="19">Bifunctional NAD(P)H-hydrate repair enzyme</fullName>
    </recommendedName>
    <alternativeName>
        <fullName evidence="19">Nicotinamide nucleotide repair protein</fullName>
    </alternativeName>
    <domain>
        <recommendedName>
            <fullName evidence="19">ADP-dependent (S)-NAD(P)H-hydrate dehydratase</fullName>
            <ecNumber evidence="19">4.2.1.136</ecNumber>
        </recommendedName>
        <alternativeName>
            <fullName evidence="19">ADP-dependent NAD(P)HX dehydratase</fullName>
        </alternativeName>
    </domain>
    <domain>
        <recommendedName>
            <fullName evidence="19">NAD(P)H-hydrate epimerase</fullName>
            <ecNumber evidence="19">5.1.99.6</ecNumber>
        </recommendedName>
    </domain>
</protein>
<comment type="cofactor">
    <cofactor evidence="18 19">
        <name>K(+)</name>
        <dbReference type="ChEBI" id="CHEBI:29103"/>
    </cofactor>
    <text evidence="18 19">Binds 1 potassium ion per subunit.</text>
</comment>
<dbReference type="PROSITE" id="PS51383">
    <property type="entry name" value="YJEF_C_3"/>
    <property type="match status" value="1"/>
</dbReference>
<dbReference type="GO" id="GO:0052855">
    <property type="term" value="F:ADP-dependent NAD(P)H-hydrate dehydratase activity"/>
    <property type="evidence" value="ECO:0007669"/>
    <property type="project" value="UniProtKB-UniRule"/>
</dbReference>
<keyword evidence="13" id="KW-0511">Multifunctional enzyme</keyword>
<evidence type="ECO:0000313" key="23">
    <source>
        <dbReference type="Proteomes" id="UP000563094"/>
    </source>
</evidence>
<dbReference type="HAMAP" id="MF_01965">
    <property type="entry name" value="NADHX_dehydratase"/>
    <property type="match status" value="1"/>
</dbReference>
<evidence type="ECO:0000259" key="21">
    <source>
        <dbReference type="PROSITE" id="PS51385"/>
    </source>
</evidence>
<evidence type="ECO:0000256" key="2">
    <source>
        <dbReference type="ARBA" id="ARBA00000909"/>
    </source>
</evidence>
<dbReference type="RefSeq" id="WP_182511988.1">
    <property type="nucleotide sequence ID" value="NZ_JACJIQ010000002.1"/>
</dbReference>
<dbReference type="NCBIfam" id="TIGR00197">
    <property type="entry name" value="yjeF_nterm"/>
    <property type="match status" value="1"/>
</dbReference>
<evidence type="ECO:0000256" key="6">
    <source>
        <dbReference type="ARBA" id="ARBA00022741"/>
    </source>
</evidence>
<organism evidence="22 23">
    <name type="scientific">Rufibacter quisquiliarum</name>
    <dbReference type="NCBI Taxonomy" id="1549639"/>
    <lineage>
        <taxon>Bacteria</taxon>
        <taxon>Pseudomonadati</taxon>
        <taxon>Bacteroidota</taxon>
        <taxon>Cytophagia</taxon>
        <taxon>Cytophagales</taxon>
        <taxon>Hymenobacteraceae</taxon>
        <taxon>Rufibacter</taxon>
    </lineage>
</organism>
<comment type="function">
    <text evidence="18">Catalyzes the epimerization of the S- and R-forms of NAD(P)HX, a damaged form of NAD(P)H that is a result of enzymatic or heat-dependent hydration. This is a prerequisite for the S-specific NAD(P)H-hydrate dehydratase to allow the repair of both epimers of NAD(P)HX.</text>
</comment>
<dbReference type="Proteomes" id="UP000563094">
    <property type="component" value="Unassembled WGS sequence"/>
</dbReference>
<keyword evidence="6 17" id="KW-0547">Nucleotide-binding</keyword>
<comment type="catalytic activity">
    <reaction evidence="15 17 19">
        <text>(6S)-NADHX + ADP = AMP + phosphate + NADH + H(+)</text>
        <dbReference type="Rhea" id="RHEA:32223"/>
        <dbReference type="ChEBI" id="CHEBI:15378"/>
        <dbReference type="ChEBI" id="CHEBI:43474"/>
        <dbReference type="ChEBI" id="CHEBI:57945"/>
        <dbReference type="ChEBI" id="CHEBI:64074"/>
        <dbReference type="ChEBI" id="CHEBI:456215"/>
        <dbReference type="ChEBI" id="CHEBI:456216"/>
        <dbReference type="EC" id="4.2.1.136"/>
    </reaction>
</comment>
<name>A0A839GHM0_9BACT</name>
<keyword evidence="10 17" id="KW-0520">NAD</keyword>
<keyword evidence="5 18" id="KW-0479">Metal-binding</keyword>
<dbReference type="PANTHER" id="PTHR12592">
    <property type="entry name" value="ATP-DEPENDENT (S)-NAD(P)H-HYDRATE DEHYDRATASE FAMILY MEMBER"/>
    <property type="match status" value="1"/>
</dbReference>
<dbReference type="EC" id="5.1.99.6" evidence="19"/>
<comment type="catalytic activity">
    <reaction evidence="2 18 19">
        <text>(6R)-NADPHX = (6S)-NADPHX</text>
        <dbReference type="Rhea" id="RHEA:32227"/>
        <dbReference type="ChEBI" id="CHEBI:64076"/>
        <dbReference type="ChEBI" id="CHEBI:64077"/>
        <dbReference type="EC" id="5.1.99.6"/>
    </reaction>
</comment>
<feature type="binding site" evidence="17">
    <location>
        <position position="440"/>
    </location>
    <ligand>
        <name>(6S)-NADPHX</name>
        <dbReference type="ChEBI" id="CHEBI:64076"/>
    </ligand>
</feature>
<dbReference type="EC" id="4.2.1.136" evidence="19"/>
<reference evidence="22 23" key="1">
    <citation type="submission" date="2020-08" db="EMBL/GenBank/DDBJ databases">
        <title>Genomic Encyclopedia of Type Strains, Phase IV (KMG-IV): sequencing the most valuable type-strain genomes for metagenomic binning, comparative biology and taxonomic classification.</title>
        <authorList>
            <person name="Goeker M."/>
        </authorList>
    </citation>
    <scope>NUCLEOTIDE SEQUENCE [LARGE SCALE GENOMIC DNA]</scope>
    <source>
        <strain evidence="22 23">DSM 29854</strain>
    </source>
</reference>
<dbReference type="Pfam" id="PF03853">
    <property type="entry name" value="YjeF_N"/>
    <property type="match status" value="1"/>
</dbReference>
<feature type="binding site" evidence="18">
    <location>
        <position position="157"/>
    </location>
    <ligand>
        <name>(6S)-NADPHX</name>
        <dbReference type="ChEBI" id="CHEBI:64076"/>
    </ligand>
</feature>
<comment type="cofactor">
    <cofactor evidence="17">
        <name>Mg(2+)</name>
        <dbReference type="ChEBI" id="CHEBI:18420"/>
    </cofactor>
</comment>
<evidence type="ECO:0000256" key="15">
    <source>
        <dbReference type="ARBA" id="ARBA00048238"/>
    </source>
</evidence>
<dbReference type="Gene3D" id="3.40.50.10260">
    <property type="entry name" value="YjeF N-terminal domain"/>
    <property type="match status" value="1"/>
</dbReference>
<comment type="function">
    <text evidence="14 19">Bifunctional enzyme that catalyzes the epimerization of the S- and R-forms of NAD(P)HX and the dehydration of the S-form of NAD(P)HX at the expense of ADP, which is converted to AMP. This allows the repair of both epimers of NAD(P)HX, a damaged form of NAD(P)H that is a result of enzymatic or heat-dependent hydration.</text>
</comment>
<feature type="domain" description="YjeF C-terminal" evidence="20">
    <location>
        <begin position="225"/>
        <end position="499"/>
    </location>
</feature>
<evidence type="ECO:0000256" key="17">
    <source>
        <dbReference type="HAMAP-Rule" id="MF_01965"/>
    </source>
</evidence>
<dbReference type="InterPro" id="IPR000631">
    <property type="entry name" value="CARKD"/>
</dbReference>
<feature type="binding site" evidence="18">
    <location>
        <position position="124"/>
    </location>
    <ligand>
        <name>K(+)</name>
        <dbReference type="ChEBI" id="CHEBI:29103"/>
    </ligand>
</feature>
<feature type="binding site" evidence="17">
    <location>
        <position position="439"/>
    </location>
    <ligand>
        <name>AMP</name>
        <dbReference type="ChEBI" id="CHEBI:456215"/>
    </ligand>
</feature>
<comment type="catalytic activity">
    <reaction evidence="1 18 19">
        <text>(6R)-NADHX = (6S)-NADHX</text>
        <dbReference type="Rhea" id="RHEA:32215"/>
        <dbReference type="ChEBI" id="CHEBI:64074"/>
        <dbReference type="ChEBI" id="CHEBI:64075"/>
        <dbReference type="EC" id="5.1.99.6"/>
    </reaction>
</comment>
<gene>
    <name evidence="17" type="primary">nnrD</name>
    <name evidence="18" type="synonym">nnrE</name>
    <name evidence="22" type="ORF">FHS90_000901</name>
</gene>
<feature type="binding site" evidence="17">
    <location>
        <begin position="410"/>
        <end position="414"/>
    </location>
    <ligand>
        <name>AMP</name>
        <dbReference type="ChEBI" id="CHEBI:456215"/>
    </ligand>
</feature>
<dbReference type="Pfam" id="PF01256">
    <property type="entry name" value="Carb_kinase"/>
    <property type="match status" value="1"/>
</dbReference>
<comment type="caution">
    <text evidence="22">The sequence shown here is derived from an EMBL/GenBank/DDBJ whole genome shotgun (WGS) entry which is preliminary data.</text>
</comment>
<dbReference type="GO" id="GO:0052856">
    <property type="term" value="F:NAD(P)HX epimerase activity"/>
    <property type="evidence" value="ECO:0007669"/>
    <property type="project" value="UniProtKB-UniRule"/>
</dbReference>
<dbReference type="PROSITE" id="PS01050">
    <property type="entry name" value="YJEF_C_2"/>
    <property type="match status" value="1"/>
</dbReference>
<evidence type="ECO:0000256" key="13">
    <source>
        <dbReference type="ARBA" id="ARBA00023268"/>
    </source>
</evidence>
<comment type="similarity">
    <text evidence="17">Belongs to the NnrD/CARKD family.</text>
</comment>
<keyword evidence="23" id="KW-1185">Reference proteome</keyword>
<evidence type="ECO:0000256" key="14">
    <source>
        <dbReference type="ARBA" id="ARBA00025153"/>
    </source>
</evidence>
<feature type="binding site" evidence="18">
    <location>
        <position position="58"/>
    </location>
    <ligand>
        <name>K(+)</name>
        <dbReference type="ChEBI" id="CHEBI:29103"/>
    </ligand>
</feature>
<keyword evidence="9 18" id="KW-0630">Potassium</keyword>
<evidence type="ECO:0000256" key="10">
    <source>
        <dbReference type="ARBA" id="ARBA00023027"/>
    </source>
</evidence>
<dbReference type="PIRSF" id="PIRSF017184">
    <property type="entry name" value="Nnr"/>
    <property type="match status" value="1"/>
</dbReference>
<evidence type="ECO:0000256" key="18">
    <source>
        <dbReference type="HAMAP-Rule" id="MF_01966"/>
    </source>
</evidence>
<comment type="subunit">
    <text evidence="17">Homotetramer.</text>
</comment>
<evidence type="ECO:0000256" key="7">
    <source>
        <dbReference type="ARBA" id="ARBA00022840"/>
    </source>
</evidence>
<dbReference type="InterPro" id="IPR017953">
    <property type="entry name" value="Carbohydrate_kinase_pred_CS"/>
</dbReference>
<dbReference type="InterPro" id="IPR036652">
    <property type="entry name" value="YjeF_N_dom_sf"/>
</dbReference>
<evidence type="ECO:0000313" key="22">
    <source>
        <dbReference type="EMBL" id="MBA9076199.1"/>
    </source>
</evidence>
<evidence type="ECO:0000256" key="9">
    <source>
        <dbReference type="ARBA" id="ARBA00022958"/>
    </source>
</evidence>
<feature type="binding site" evidence="18">
    <location>
        <begin position="57"/>
        <end position="61"/>
    </location>
    <ligand>
        <name>(6S)-NADPHX</name>
        <dbReference type="ChEBI" id="CHEBI:64076"/>
    </ligand>
</feature>
<accession>A0A839GHM0</accession>
<dbReference type="PROSITE" id="PS51385">
    <property type="entry name" value="YJEF_N"/>
    <property type="match status" value="1"/>
</dbReference>
<keyword evidence="11 18" id="KW-0413">Isomerase</keyword>
<evidence type="ECO:0000256" key="5">
    <source>
        <dbReference type="ARBA" id="ARBA00022723"/>
    </source>
</evidence>
<keyword evidence="12 17" id="KW-0456">Lyase</keyword>
<dbReference type="PANTHER" id="PTHR12592:SF0">
    <property type="entry name" value="ATP-DEPENDENT (S)-NAD(P)H-HYDRATE DEHYDRATASE"/>
    <property type="match status" value="1"/>
</dbReference>
<evidence type="ECO:0000256" key="19">
    <source>
        <dbReference type="PIRNR" id="PIRNR017184"/>
    </source>
</evidence>
<evidence type="ECO:0000256" key="4">
    <source>
        <dbReference type="ARBA" id="ARBA00009524"/>
    </source>
</evidence>
<dbReference type="HAMAP" id="MF_01966">
    <property type="entry name" value="NADHX_epimerase"/>
    <property type="match status" value="1"/>
</dbReference>
<keyword evidence="8 17" id="KW-0521">NADP</keyword>
<dbReference type="GO" id="GO:0046872">
    <property type="term" value="F:metal ion binding"/>
    <property type="evidence" value="ECO:0007669"/>
    <property type="project" value="UniProtKB-UniRule"/>
</dbReference>